<dbReference type="Proteomes" id="UP000824120">
    <property type="component" value="Chromosome 1"/>
</dbReference>
<accession>A0A9J6B3L7</accession>
<protein>
    <submittedName>
        <fullName evidence="1">Uncharacterized protein</fullName>
    </submittedName>
</protein>
<gene>
    <name evidence="1" type="ORF">H5410_003043</name>
</gene>
<proteinExistence type="predicted"/>
<reference evidence="1 2" key="1">
    <citation type="submission" date="2020-09" db="EMBL/GenBank/DDBJ databases">
        <title>De no assembly of potato wild relative species, Solanum commersonii.</title>
        <authorList>
            <person name="Cho K."/>
        </authorList>
    </citation>
    <scope>NUCLEOTIDE SEQUENCE [LARGE SCALE GENOMIC DNA]</scope>
    <source>
        <strain evidence="1">LZ3.2</strain>
        <tissue evidence="1">Leaf</tissue>
    </source>
</reference>
<name>A0A9J6B3L7_SOLCO</name>
<dbReference type="EMBL" id="JACXVP010000001">
    <property type="protein sequence ID" value="KAG5631326.1"/>
    <property type="molecule type" value="Genomic_DNA"/>
</dbReference>
<dbReference type="AlphaFoldDB" id="A0A9J6B3L7"/>
<evidence type="ECO:0000313" key="2">
    <source>
        <dbReference type="Proteomes" id="UP000824120"/>
    </source>
</evidence>
<organism evidence="1 2">
    <name type="scientific">Solanum commersonii</name>
    <name type="common">Commerson's wild potato</name>
    <name type="synonym">Commerson's nightshade</name>
    <dbReference type="NCBI Taxonomy" id="4109"/>
    <lineage>
        <taxon>Eukaryota</taxon>
        <taxon>Viridiplantae</taxon>
        <taxon>Streptophyta</taxon>
        <taxon>Embryophyta</taxon>
        <taxon>Tracheophyta</taxon>
        <taxon>Spermatophyta</taxon>
        <taxon>Magnoliopsida</taxon>
        <taxon>eudicotyledons</taxon>
        <taxon>Gunneridae</taxon>
        <taxon>Pentapetalae</taxon>
        <taxon>asterids</taxon>
        <taxon>lamiids</taxon>
        <taxon>Solanales</taxon>
        <taxon>Solanaceae</taxon>
        <taxon>Solanoideae</taxon>
        <taxon>Solaneae</taxon>
        <taxon>Solanum</taxon>
    </lineage>
</organism>
<evidence type="ECO:0000313" key="1">
    <source>
        <dbReference type="EMBL" id="KAG5631326.1"/>
    </source>
</evidence>
<keyword evidence="2" id="KW-1185">Reference proteome</keyword>
<comment type="caution">
    <text evidence="1">The sequence shown here is derived from an EMBL/GenBank/DDBJ whole genome shotgun (WGS) entry which is preliminary data.</text>
</comment>
<sequence>MNDHNKYFNFLNLLDLNNQTLLILLKTCWERHGEQHVEISSRRGNGDILVKSWNMKKGSRRKGASFILTMQVTRQPYMSLMQYNEISRGGGFNFKTKLSYLWFKRGDANTKYFHSPDKRKEKKIIYPQNSGRIGNGLRG</sequence>